<dbReference type="SUPFAM" id="SSF141868">
    <property type="entry name" value="EAL domain-like"/>
    <property type="match status" value="1"/>
</dbReference>
<dbReference type="InterPro" id="IPR035919">
    <property type="entry name" value="EAL_sf"/>
</dbReference>
<feature type="domain" description="EAL" evidence="1">
    <location>
        <begin position="434"/>
        <end position="684"/>
    </location>
</feature>
<dbReference type="InterPro" id="IPR029787">
    <property type="entry name" value="Nucleotide_cyclase"/>
</dbReference>
<keyword evidence="4" id="KW-1185">Reference proteome</keyword>
<evidence type="ECO:0000259" key="2">
    <source>
        <dbReference type="PROSITE" id="PS50887"/>
    </source>
</evidence>
<dbReference type="PROSITE" id="PS50883">
    <property type="entry name" value="EAL"/>
    <property type="match status" value="1"/>
</dbReference>
<organism evidence="3 4">
    <name type="scientific">Leptothrix ochracea L12</name>
    <dbReference type="NCBI Taxonomy" id="735332"/>
    <lineage>
        <taxon>Bacteria</taxon>
        <taxon>Pseudomonadati</taxon>
        <taxon>Pseudomonadota</taxon>
        <taxon>Betaproteobacteria</taxon>
        <taxon>Burkholderiales</taxon>
        <taxon>Sphaerotilaceae</taxon>
        <taxon>Leptothrix</taxon>
    </lineage>
</organism>
<dbReference type="EMBL" id="JH660684">
    <property type="protein sequence ID" value="EIM31422.1"/>
    <property type="molecule type" value="Genomic_DNA"/>
</dbReference>
<protein>
    <submittedName>
        <fullName evidence="3">Diguanylate cyclase (GGDEF) domain-containing protein</fullName>
    </submittedName>
</protein>
<accession>I4Z5D0</accession>
<dbReference type="InterPro" id="IPR001633">
    <property type="entry name" value="EAL_dom"/>
</dbReference>
<feature type="domain" description="GGDEF" evidence="2">
    <location>
        <begin position="292"/>
        <end position="425"/>
    </location>
</feature>
<gene>
    <name evidence="3" type="ORF">LepocDRAFT_00001500</name>
</gene>
<dbReference type="AlphaFoldDB" id="I4Z5D0"/>
<dbReference type="SMART" id="SM00052">
    <property type="entry name" value="EAL"/>
    <property type="match status" value="1"/>
</dbReference>
<dbReference type="Gene3D" id="3.30.70.270">
    <property type="match status" value="1"/>
</dbReference>
<dbReference type="PROSITE" id="PS50887">
    <property type="entry name" value="GGDEF"/>
    <property type="match status" value="1"/>
</dbReference>
<dbReference type="Pfam" id="PF00563">
    <property type="entry name" value="EAL"/>
    <property type="match status" value="1"/>
</dbReference>
<dbReference type="HOGENOM" id="CLU_000445_70_20_4"/>
<evidence type="ECO:0000313" key="4">
    <source>
        <dbReference type="Proteomes" id="UP000053899"/>
    </source>
</evidence>
<dbReference type="InterPro" id="IPR000160">
    <property type="entry name" value="GGDEF_dom"/>
</dbReference>
<evidence type="ECO:0000259" key="1">
    <source>
        <dbReference type="PROSITE" id="PS50883"/>
    </source>
</evidence>
<dbReference type="GO" id="GO:0003824">
    <property type="term" value="F:catalytic activity"/>
    <property type="evidence" value="ECO:0007669"/>
    <property type="project" value="UniProtKB-ARBA"/>
</dbReference>
<dbReference type="PANTHER" id="PTHR44757:SF2">
    <property type="entry name" value="BIOFILM ARCHITECTURE MAINTENANCE PROTEIN MBAA"/>
    <property type="match status" value="1"/>
</dbReference>
<name>I4Z5D0_9BURK</name>
<reference evidence="3 4" key="1">
    <citation type="submission" date="2012-04" db="EMBL/GenBank/DDBJ databases">
        <title>Improved High-Quality Draft sequence of Leptothrix ochracea L12.</title>
        <authorList>
            <consortium name="US DOE Joint Genome Institute"/>
            <person name="Lucas S."/>
            <person name="Han J."/>
            <person name="Lapidus A."/>
            <person name="Cheng J.-F."/>
            <person name="Goodwin L."/>
            <person name="Pitluck S."/>
            <person name="Peters L."/>
            <person name="Zeytun A."/>
            <person name="Detter J.C."/>
            <person name="Han C."/>
            <person name="Tapia R."/>
            <person name="Land M."/>
            <person name="Hauser L."/>
            <person name="Kyrpides N."/>
            <person name="Ivanova N."/>
            <person name="Pagani I."/>
            <person name="Stepanauskas R."/>
            <person name="Masland D."/>
            <person name="Poulton N."/>
            <person name="Emerson D."/>
            <person name="Fleming E."/>
            <person name="Woyke T."/>
        </authorList>
    </citation>
    <scope>NUCLEOTIDE SEQUENCE [LARGE SCALE GENOMIC DNA]</scope>
    <source>
        <strain evidence="3 4">L12</strain>
    </source>
</reference>
<dbReference type="SMART" id="SM00267">
    <property type="entry name" value="GGDEF"/>
    <property type="match status" value="1"/>
</dbReference>
<dbReference type="Proteomes" id="UP000053899">
    <property type="component" value="Unassembled WGS sequence"/>
</dbReference>
<proteinExistence type="predicted"/>
<dbReference type="CDD" id="cd01948">
    <property type="entry name" value="EAL"/>
    <property type="match status" value="1"/>
</dbReference>
<dbReference type="Gene3D" id="3.20.20.450">
    <property type="entry name" value="EAL domain"/>
    <property type="match status" value="1"/>
</dbReference>
<dbReference type="InterPro" id="IPR043128">
    <property type="entry name" value="Rev_trsase/Diguanyl_cyclase"/>
</dbReference>
<dbReference type="FunFam" id="3.30.70.270:FF:000001">
    <property type="entry name" value="Diguanylate cyclase domain protein"/>
    <property type="match status" value="1"/>
</dbReference>
<dbReference type="NCBIfam" id="TIGR00254">
    <property type="entry name" value="GGDEF"/>
    <property type="match status" value="1"/>
</dbReference>
<dbReference type="CDD" id="cd01949">
    <property type="entry name" value="GGDEF"/>
    <property type="match status" value="1"/>
</dbReference>
<dbReference type="Pfam" id="PF00990">
    <property type="entry name" value="GGDEF"/>
    <property type="match status" value="1"/>
</dbReference>
<dbReference type="SUPFAM" id="SSF55073">
    <property type="entry name" value="Nucleotide cyclase"/>
    <property type="match status" value="1"/>
</dbReference>
<dbReference type="PANTHER" id="PTHR44757">
    <property type="entry name" value="DIGUANYLATE CYCLASE DGCP"/>
    <property type="match status" value="1"/>
</dbReference>
<sequence>MSGRRGTETATLAAMLKPSYATPVATDAVLSVLGRLHHPVWVFDIDRSKVVWANAGALEVWHAESLEVLSTRDMATDMSESVAHRLRQFQQDFIRHDARFSEIWTLYPKGLPRTLRVMFSGMQMLDGRMAMLCEGLGEQQGDPETLRSAEALLHTTVMISLFERHGDVLYRNPAARDAVSDPTEALSAHFAEAQDLQALLDDVQRVGQGRRIARVQTSRGECWHEIAARACHDAVTGGEAVLFSEVDISELKQTEARAHYQSLHDPLTGLPNRHFVAQGFQARLDELRARGHQAALMFIDLDRFKDVNDSLGHAAGDALLIRVAERLRLEVRSEGLVARLGGDEFLVLVSAADIAAEAEVLSERLLSALSGTVQLDEATVRVTPSIGVCLFPRDGEDMDALMRHADLAMYLAKDEGRHRVAFFMPALNTAVQTRLALENELRQALQQQEFEVFYQPRLDVATGRLMGAEALVRWRHPERGLVDPGTFIPACEDSGQISKLGAWVLEQAARQQLHWRQRGWALTVSVNLSPCQFADPALLQTVQAIVLETGCDPQDLELEITESVLLGHDEHTVQVLNALRDMGFGISIDDFGTGYSNLAYLRHYPITVLKIDRSFVDEHSQARPITGLIVTLSRALGLRVVAEGVETVEQLDWLRTQGCDEFQGFLVSPPLSVTAFEGLLKACDPHPSSGAAVPWVPPMPCAHPASGGPWRVQ</sequence>
<evidence type="ECO:0000313" key="3">
    <source>
        <dbReference type="EMBL" id="EIM31422.1"/>
    </source>
</evidence>
<dbReference type="InterPro" id="IPR052155">
    <property type="entry name" value="Biofilm_reg_signaling"/>
</dbReference>